<dbReference type="EMBL" id="OIVN01005702">
    <property type="protein sequence ID" value="SPD23663.1"/>
    <property type="molecule type" value="Genomic_DNA"/>
</dbReference>
<dbReference type="PANTHER" id="PTHR46250">
    <property type="entry name" value="MYB/SANT-LIKE DNA-BINDING DOMAIN PROTEIN-RELATED"/>
    <property type="match status" value="1"/>
</dbReference>
<dbReference type="PANTHER" id="PTHR46250:SF15">
    <property type="entry name" value="OS01G0523800 PROTEIN"/>
    <property type="match status" value="1"/>
</dbReference>
<accession>A0A2N9IHY5</accession>
<protein>
    <recommendedName>
        <fullName evidence="1">Myb/SANT-like domain-containing protein</fullName>
    </recommendedName>
</protein>
<dbReference type="Pfam" id="PF12776">
    <property type="entry name" value="Myb_DNA-bind_3"/>
    <property type="match status" value="1"/>
</dbReference>
<gene>
    <name evidence="2" type="ORF">FSB_LOCUS51545</name>
</gene>
<feature type="domain" description="Myb/SANT-like" evidence="1">
    <location>
        <begin position="15"/>
        <end position="115"/>
    </location>
</feature>
<organism evidence="2">
    <name type="scientific">Fagus sylvatica</name>
    <name type="common">Beechnut</name>
    <dbReference type="NCBI Taxonomy" id="28930"/>
    <lineage>
        <taxon>Eukaryota</taxon>
        <taxon>Viridiplantae</taxon>
        <taxon>Streptophyta</taxon>
        <taxon>Embryophyta</taxon>
        <taxon>Tracheophyta</taxon>
        <taxon>Spermatophyta</taxon>
        <taxon>Magnoliopsida</taxon>
        <taxon>eudicotyledons</taxon>
        <taxon>Gunneridae</taxon>
        <taxon>Pentapetalae</taxon>
        <taxon>rosids</taxon>
        <taxon>fabids</taxon>
        <taxon>Fagales</taxon>
        <taxon>Fagaceae</taxon>
        <taxon>Fagus</taxon>
    </lineage>
</organism>
<evidence type="ECO:0000313" key="2">
    <source>
        <dbReference type="EMBL" id="SPD23663.1"/>
    </source>
</evidence>
<dbReference type="AlphaFoldDB" id="A0A2N9IHY5"/>
<reference evidence="2" key="1">
    <citation type="submission" date="2018-02" db="EMBL/GenBank/DDBJ databases">
        <authorList>
            <person name="Cohen D.B."/>
            <person name="Kent A.D."/>
        </authorList>
    </citation>
    <scope>NUCLEOTIDE SEQUENCE</scope>
</reference>
<proteinExistence type="predicted"/>
<sequence length="280" mass="31550">MESIALDSQDPSKRKWTPAEDIKLVEALVEYHQEREGSPENKFKPGYLKVLEGKLSTKLPNCGLRAKPHIESRLRTLKREFQILHDMLTGPNTSGFGWDNVRKCVTAENDVWDAYVQGHKGAGSFRNKSFPLYEDLCIVYAKDHATGKDAQTPADDASDNLSKAVIGTIASENRSRINEELSKVVGLTIKERHKATKLIVCQHELIDVFFSVPDEEKEEWVKGLINGDWMRLQVTAPLGGNSRIQIKKDPVDWMVVQPTGLIVQNQAETPDFENPGNWIN</sequence>
<evidence type="ECO:0000259" key="1">
    <source>
        <dbReference type="Pfam" id="PF12776"/>
    </source>
</evidence>
<name>A0A2N9IHY5_FAGSY</name>
<dbReference type="InterPro" id="IPR024752">
    <property type="entry name" value="Myb/SANT-like_dom"/>
</dbReference>